<dbReference type="HOGENOM" id="CLU_067303_0_0_5"/>
<evidence type="ECO:0000313" key="1">
    <source>
        <dbReference type="EMBL" id="ABK46044.1"/>
    </source>
</evidence>
<dbReference type="RefSeq" id="WP_011715100.1">
    <property type="nucleotide sequence ID" value="NC_008576.1"/>
</dbReference>
<dbReference type="EMBL" id="CP000471">
    <property type="protein sequence ID" value="ABK46044.1"/>
    <property type="molecule type" value="Genomic_DNA"/>
</dbReference>
<dbReference type="Gene3D" id="3.90.1720.10">
    <property type="entry name" value="endopeptidase domain like (from Nostoc punctiforme)"/>
    <property type="match status" value="1"/>
</dbReference>
<evidence type="ECO:0008006" key="3">
    <source>
        <dbReference type="Google" id="ProtNLM"/>
    </source>
</evidence>
<dbReference type="Pfam" id="PF05708">
    <property type="entry name" value="Peptidase_C92"/>
    <property type="match status" value="1"/>
</dbReference>
<dbReference type="InterPro" id="IPR024453">
    <property type="entry name" value="Peptidase_C92"/>
</dbReference>
<reference evidence="2" key="1">
    <citation type="journal article" date="2009" name="Appl. Environ. Microbiol.">
        <title>Complete genome sequence of the chemolithoautotrophic marine magnetotactic coccus strain MC-1.</title>
        <authorList>
            <person name="Schubbe S."/>
            <person name="Williams T.J."/>
            <person name="Xie G."/>
            <person name="Kiss H.E."/>
            <person name="Brettin T.S."/>
            <person name="Martinez D."/>
            <person name="Ross C.A."/>
            <person name="Schuler D."/>
            <person name="Cox B.L."/>
            <person name="Nealson K.H."/>
            <person name="Bazylinski D.A."/>
        </authorList>
    </citation>
    <scope>NUCLEOTIDE SEQUENCE [LARGE SCALE GENOMIC DNA]</scope>
    <source>
        <strain evidence="2">ATCC BAA-1437 / JCM 17883 / MC-1</strain>
    </source>
</reference>
<dbReference type="SUPFAM" id="SSF54001">
    <property type="entry name" value="Cysteine proteinases"/>
    <property type="match status" value="1"/>
</dbReference>
<dbReference type="AlphaFoldDB" id="A0LDK1"/>
<dbReference type="eggNOG" id="ENOG502Z9N4">
    <property type="taxonomic scope" value="Bacteria"/>
</dbReference>
<sequence length="353" mass="41172">MTIYQRWMRRLIDYLMEERAPEGLPVCNFQRIRTELIPGDVILVEGRSRIAEVIKTITQSTWSHAALFVGRLNDIRDAALRRQVAAHYEGELDEPLLIEALLGKGTVVTPLQAYRDDHLRICRPHGLSDRDRDRVVLYAIARLGFDYDIRQVLDLGRFLLPYSIIPRRWHSSLFVHNAGEVATTVCSTMLADAFGSVDYPILPIIKRDAQGNLKLFRRNTRLTMPRDFDHSPYFWVVKYPLLGEADGYRTLPWDTEGWICNGARECYPPGTEILTQEQAWRPAHWAEGQMRSWWQETLLHLPYMERPPWLALHWDDNDEGGWSRVLHWLHRTQHQLRDSVQGQRGGKEKQSVK</sequence>
<keyword evidence="2" id="KW-1185">Reference proteome</keyword>
<proteinExistence type="predicted"/>
<gene>
    <name evidence="1" type="ordered locus">Mmc1_3559</name>
</gene>
<dbReference type="Proteomes" id="UP000002586">
    <property type="component" value="Chromosome"/>
</dbReference>
<dbReference type="KEGG" id="mgm:Mmc1_3559"/>
<dbReference type="OrthoDB" id="1550427at2"/>
<protein>
    <recommendedName>
        <fullName evidence="3">Permuted papain-like amidase enzyme, YaeF/YiiX, C92 family</fullName>
    </recommendedName>
</protein>
<dbReference type="InterPro" id="IPR038765">
    <property type="entry name" value="Papain-like_cys_pep_sf"/>
</dbReference>
<accession>A0LDK1</accession>
<dbReference type="STRING" id="156889.Mmc1_3559"/>
<organism evidence="1 2">
    <name type="scientific">Magnetococcus marinus (strain ATCC BAA-1437 / JCM 17883 / MC-1)</name>
    <dbReference type="NCBI Taxonomy" id="156889"/>
    <lineage>
        <taxon>Bacteria</taxon>
        <taxon>Pseudomonadati</taxon>
        <taxon>Pseudomonadota</taxon>
        <taxon>Magnetococcia</taxon>
        <taxon>Magnetococcales</taxon>
        <taxon>Magnetococcaceae</taxon>
        <taxon>Magnetococcus</taxon>
    </lineage>
</organism>
<evidence type="ECO:0000313" key="2">
    <source>
        <dbReference type="Proteomes" id="UP000002586"/>
    </source>
</evidence>
<name>A0LDK1_MAGMM</name>
<reference evidence="1 2" key="2">
    <citation type="journal article" date="2012" name="Int. J. Syst. Evol. Microbiol.">
        <title>Magnetococcus marinus gen. nov., sp. nov., a marine, magnetotactic bacterium that represents a novel lineage (Magnetococcaceae fam. nov.; Magnetococcales ord. nov.) at the base of the Alphaproteobacteria.</title>
        <authorList>
            <person name="Bazylinski D.A."/>
            <person name="Williams T.J."/>
            <person name="Lefevre C.T."/>
            <person name="Berg R.J."/>
            <person name="Zhang C.L."/>
            <person name="Bowser S.S."/>
            <person name="Dean A.J."/>
            <person name="Beveridge T.J."/>
        </authorList>
    </citation>
    <scope>NUCLEOTIDE SEQUENCE [LARGE SCALE GENOMIC DNA]</scope>
    <source>
        <strain evidence="2">ATCC BAA-1437 / JCM 17883 / MC-1</strain>
    </source>
</reference>